<name>A0A9X4KLG8_9BACL</name>
<protein>
    <submittedName>
        <fullName evidence="1">Extracellular solute-binding protein</fullName>
    </submittedName>
</protein>
<keyword evidence="2" id="KW-1185">Reference proteome</keyword>
<evidence type="ECO:0000313" key="2">
    <source>
        <dbReference type="Proteomes" id="UP001153387"/>
    </source>
</evidence>
<comment type="caution">
    <text evidence="1">The sequence shown here is derived from an EMBL/GenBank/DDBJ whole genome shotgun (WGS) entry which is preliminary data.</text>
</comment>
<reference evidence="1 2" key="1">
    <citation type="submission" date="2022-10" db="EMBL/GenBank/DDBJ databases">
        <title>Comparative genomic analysis of Cohnella hashimotonis sp. nov., isolated from the International Space Station.</title>
        <authorList>
            <person name="Simpson A."/>
            <person name="Venkateswaran K."/>
        </authorList>
    </citation>
    <scope>NUCLEOTIDE SEQUENCE [LARGE SCALE GENOMIC DNA]</scope>
    <source>
        <strain evidence="1 2">DSM 18997</strain>
    </source>
</reference>
<dbReference type="Proteomes" id="UP001153387">
    <property type="component" value="Unassembled WGS sequence"/>
</dbReference>
<sequence>MQVPLAYLPELSAAGLLKPLDAWMKRDKVSDDSWQSAVKQTLREAGGGQLYGYAPEFTGHALYYNRKLFREYGIPEPTEGMTWEEVMNLAIKFDGVQKKRKAGLRPELRLQHDSVARSRRHRRRPGAALCGRFAEPSRDRYAGVDDLVDEAGGGTPRRLDQR</sequence>
<evidence type="ECO:0000313" key="1">
    <source>
        <dbReference type="EMBL" id="MDG0794444.1"/>
    </source>
</evidence>
<dbReference type="RefSeq" id="WP_277568410.1">
    <property type="nucleotide sequence ID" value="NZ_JAPDHZ010000006.1"/>
</dbReference>
<dbReference type="Pfam" id="PF01547">
    <property type="entry name" value="SBP_bac_1"/>
    <property type="match status" value="1"/>
</dbReference>
<proteinExistence type="predicted"/>
<accession>A0A9X4KLG8</accession>
<dbReference type="AlphaFoldDB" id="A0A9X4KLG8"/>
<dbReference type="Gene3D" id="3.40.190.10">
    <property type="entry name" value="Periplasmic binding protein-like II"/>
    <property type="match status" value="1"/>
</dbReference>
<gene>
    <name evidence="1" type="ORF">OMP38_29115</name>
</gene>
<dbReference type="InterPro" id="IPR006059">
    <property type="entry name" value="SBP"/>
</dbReference>
<organism evidence="1 2">
    <name type="scientific">Cohnella ginsengisoli</name>
    <dbReference type="NCBI Taxonomy" id="425004"/>
    <lineage>
        <taxon>Bacteria</taxon>
        <taxon>Bacillati</taxon>
        <taxon>Bacillota</taxon>
        <taxon>Bacilli</taxon>
        <taxon>Bacillales</taxon>
        <taxon>Paenibacillaceae</taxon>
        <taxon>Cohnella</taxon>
    </lineage>
</organism>
<dbReference type="SUPFAM" id="SSF53850">
    <property type="entry name" value="Periplasmic binding protein-like II"/>
    <property type="match status" value="1"/>
</dbReference>
<dbReference type="EMBL" id="JAPDHZ010000006">
    <property type="protein sequence ID" value="MDG0794444.1"/>
    <property type="molecule type" value="Genomic_DNA"/>
</dbReference>